<dbReference type="Proteomes" id="UP001157125">
    <property type="component" value="Unassembled WGS sequence"/>
</dbReference>
<keyword evidence="2" id="KW-1185">Reference proteome</keyword>
<sequence length="206" mass="21970">MVAAVDEALDVERHVVPQVVEAELVVGAIRDVGGVLLAALLGRHAGEDAARLHAEEAEHAAHEVGLVRREVVVHGDDVDAFTGQRVEVRGEGRDERLTFTGLHLGDVAAVKGGATHDLDVEVTQAERATRGLADGRKRLGEHRVEALTVGVALLELVGERTDFGVGELFVDALHGVRQGDHLLQAAQRPALAHADDAIKYGHSHYS</sequence>
<dbReference type="EMBL" id="BSUN01000001">
    <property type="protein sequence ID" value="GMA36528.1"/>
    <property type="molecule type" value="Genomic_DNA"/>
</dbReference>
<name>A0ABQ6IIH8_9MICO</name>
<gene>
    <name evidence="1" type="ORF">GCM10025876_27320</name>
</gene>
<comment type="caution">
    <text evidence="1">The sequence shown here is derived from an EMBL/GenBank/DDBJ whole genome shotgun (WGS) entry which is preliminary data.</text>
</comment>
<organism evidence="1 2">
    <name type="scientific">Demequina litorisediminis</name>
    <dbReference type="NCBI Taxonomy" id="1849022"/>
    <lineage>
        <taxon>Bacteria</taxon>
        <taxon>Bacillati</taxon>
        <taxon>Actinomycetota</taxon>
        <taxon>Actinomycetes</taxon>
        <taxon>Micrococcales</taxon>
        <taxon>Demequinaceae</taxon>
        <taxon>Demequina</taxon>
    </lineage>
</organism>
<reference evidence="2" key="1">
    <citation type="journal article" date="2019" name="Int. J. Syst. Evol. Microbiol.">
        <title>The Global Catalogue of Microorganisms (GCM) 10K type strain sequencing project: providing services to taxonomists for standard genome sequencing and annotation.</title>
        <authorList>
            <consortium name="The Broad Institute Genomics Platform"/>
            <consortium name="The Broad Institute Genome Sequencing Center for Infectious Disease"/>
            <person name="Wu L."/>
            <person name="Ma J."/>
        </authorList>
    </citation>
    <scope>NUCLEOTIDE SEQUENCE [LARGE SCALE GENOMIC DNA]</scope>
    <source>
        <strain evidence="2">NBRC 112299</strain>
    </source>
</reference>
<evidence type="ECO:0000313" key="2">
    <source>
        <dbReference type="Proteomes" id="UP001157125"/>
    </source>
</evidence>
<evidence type="ECO:0000313" key="1">
    <source>
        <dbReference type="EMBL" id="GMA36528.1"/>
    </source>
</evidence>
<protein>
    <submittedName>
        <fullName evidence="1">Uncharacterized protein</fullName>
    </submittedName>
</protein>
<accession>A0ABQ6IIH8</accession>
<proteinExistence type="predicted"/>